<comment type="subcellular location">
    <subcellularLocation>
        <location evidence="11">Cytoplasm</location>
    </subcellularLocation>
</comment>
<dbReference type="Pfam" id="PF20258">
    <property type="entry name" value="tRNA_Me_trans_C"/>
    <property type="match status" value="1"/>
</dbReference>
<comment type="similarity">
    <text evidence="11">Belongs to the MnmA/TRMU family.</text>
</comment>
<keyword evidence="4 11" id="KW-0819">tRNA processing</keyword>
<feature type="site" description="Interaction with tRNA" evidence="11">
    <location>
        <position position="339"/>
    </location>
</feature>
<dbReference type="InterPro" id="IPR046885">
    <property type="entry name" value="MnmA-like_C"/>
</dbReference>
<dbReference type="SUPFAM" id="SSF52402">
    <property type="entry name" value="Adenine nucleotide alpha hydrolases-like"/>
    <property type="match status" value="1"/>
</dbReference>
<evidence type="ECO:0000256" key="6">
    <source>
        <dbReference type="ARBA" id="ARBA00022840"/>
    </source>
</evidence>
<dbReference type="GO" id="GO:0005737">
    <property type="term" value="C:cytoplasm"/>
    <property type="evidence" value="ECO:0007669"/>
    <property type="project" value="UniProtKB-SubCell"/>
</dbReference>
<evidence type="ECO:0000256" key="4">
    <source>
        <dbReference type="ARBA" id="ARBA00022694"/>
    </source>
</evidence>
<dbReference type="NCBIfam" id="TIGR00420">
    <property type="entry name" value="trmU"/>
    <property type="match status" value="1"/>
</dbReference>
<dbReference type="NCBIfam" id="NF001138">
    <property type="entry name" value="PRK00143.1"/>
    <property type="match status" value="1"/>
</dbReference>
<keyword evidence="8" id="KW-1015">Disulfide bond</keyword>
<evidence type="ECO:0000259" key="12">
    <source>
        <dbReference type="Pfam" id="PF20258"/>
    </source>
</evidence>
<dbReference type="InterPro" id="IPR004506">
    <property type="entry name" value="MnmA-like"/>
</dbReference>
<reference evidence="14" key="1">
    <citation type="submission" date="2020-10" db="EMBL/GenBank/DDBJ databases">
        <authorList>
            <person name="Gilroy R."/>
        </authorList>
    </citation>
    <scope>NUCLEOTIDE SEQUENCE</scope>
    <source>
        <strain evidence="14">2830</strain>
    </source>
</reference>
<dbReference type="EC" id="2.8.1.13" evidence="11"/>
<dbReference type="Pfam" id="PF03054">
    <property type="entry name" value="tRNA_Me_trans"/>
    <property type="match status" value="1"/>
</dbReference>
<evidence type="ECO:0000313" key="14">
    <source>
        <dbReference type="EMBL" id="HIU10455.1"/>
    </source>
</evidence>
<keyword evidence="2 11" id="KW-0820">tRNA-binding</keyword>
<feature type="binding site" evidence="11">
    <location>
        <position position="34"/>
    </location>
    <ligand>
        <name>ATP</name>
        <dbReference type="ChEBI" id="CHEBI:30616"/>
    </ligand>
</feature>
<dbReference type="GO" id="GO:0005524">
    <property type="term" value="F:ATP binding"/>
    <property type="evidence" value="ECO:0007669"/>
    <property type="project" value="UniProtKB-KW"/>
</dbReference>
<dbReference type="Gene3D" id="3.40.50.620">
    <property type="entry name" value="HUPs"/>
    <property type="match status" value="1"/>
</dbReference>
<feature type="region of interest" description="Interaction with tRNA" evidence="11">
    <location>
        <begin position="150"/>
        <end position="152"/>
    </location>
</feature>
<dbReference type="GO" id="GO:0000049">
    <property type="term" value="F:tRNA binding"/>
    <property type="evidence" value="ECO:0007669"/>
    <property type="project" value="UniProtKB-KW"/>
</dbReference>
<reference evidence="14" key="2">
    <citation type="journal article" date="2021" name="PeerJ">
        <title>Extensive microbial diversity within the chicken gut microbiome revealed by metagenomics and culture.</title>
        <authorList>
            <person name="Gilroy R."/>
            <person name="Ravi A."/>
            <person name="Getino M."/>
            <person name="Pursley I."/>
            <person name="Horton D.L."/>
            <person name="Alikhan N.F."/>
            <person name="Baker D."/>
            <person name="Gharbi K."/>
            <person name="Hall N."/>
            <person name="Watson M."/>
            <person name="Adriaenssens E.M."/>
            <person name="Foster-Nyarko E."/>
            <person name="Jarju S."/>
            <person name="Secka A."/>
            <person name="Antonio M."/>
            <person name="Oren A."/>
            <person name="Chaudhuri R.R."/>
            <person name="La Ragione R."/>
            <person name="Hildebrand F."/>
            <person name="Pallen M.J."/>
        </authorList>
    </citation>
    <scope>NUCLEOTIDE SEQUENCE</scope>
    <source>
        <strain evidence="14">2830</strain>
    </source>
</reference>
<feature type="active site" description="Nucleophile" evidence="11">
    <location>
        <position position="102"/>
    </location>
</feature>
<feature type="binding site" evidence="11">
    <location>
        <begin position="8"/>
        <end position="15"/>
    </location>
    <ligand>
        <name>ATP</name>
        <dbReference type="ChEBI" id="CHEBI:30616"/>
    </ligand>
</feature>
<evidence type="ECO:0000256" key="8">
    <source>
        <dbReference type="ARBA" id="ARBA00023157"/>
    </source>
</evidence>
<feature type="active site" description="Cysteine persulfide intermediate" evidence="11">
    <location>
        <position position="200"/>
    </location>
</feature>
<comment type="function">
    <text evidence="10 11">Catalyzes the 2-thiolation of uridine at the wobble position (U34) of tRNA, leading to the formation of s(2)U34.</text>
</comment>
<accession>A0A9D1KZC9</accession>
<name>A0A9D1KZC9_9FIRM</name>
<dbReference type="Gene3D" id="2.30.30.280">
    <property type="entry name" value="Adenine nucleotide alpha hydrolases-like domains"/>
    <property type="match status" value="1"/>
</dbReference>
<dbReference type="AlphaFoldDB" id="A0A9D1KZC9"/>
<dbReference type="GO" id="GO:0103016">
    <property type="term" value="F:tRNA-uridine 2-sulfurtransferase activity"/>
    <property type="evidence" value="ECO:0007669"/>
    <property type="project" value="UniProtKB-EC"/>
</dbReference>
<feature type="site" description="Interaction with tRNA" evidence="11">
    <location>
        <position position="127"/>
    </location>
</feature>
<keyword evidence="5 11" id="KW-0547">Nucleotide-binding</keyword>
<dbReference type="EMBL" id="DVMH01000022">
    <property type="protein sequence ID" value="HIU10455.1"/>
    <property type="molecule type" value="Genomic_DNA"/>
</dbReference>
<dbReference type="Pfam" id="PF20259">
    <property type="entry name" value="tRNA_Me_trans_M"/>
    <property type="match status" value="1"/>
</dbReference>
<protein>
    <recommendedName>
        <fullName evidence="11">tRNA-specific 2-thiouridylase MnmA</fullName>
        <ecNumber evidence="11">2.8.1.13</ecNumber>
    </recommendedName>
</protein>
<evidence type="ECO:0000256" key="1">
    <source>
        <dbReference type="ARBA" id="ARBA00022490"/>
    </source>
</evidence>
<evidence type="ECO:0000256" key="7">
    <source>
        <dbReference type="ARBA" id="ARBA00022884"/>
    </source>
</evidence>
<comment type="caution">
    <text evidence="11">Lacks conserved residue(s) required for the propagation of feature annotation.</text>
</comment>
<dbReference type="Gene3D" id="2.40.30.10">
    <property type="entry name" value="Translation factors"/>
    <property type="match status" value="1"/>
</dbReference>
<feature type="domain" description="tRNA-specific 2-thiouridylase MnmA-like central" evidence="13">
    <location>
        <begin position="209"/>
        <end position="272"/>
    </location>
</feature>
<feature type="region of interest" description="Interaction with tRNA" evidence="11">
    <location>
        <begin position="306"/>
        <end position="307"/>
    </location>
</feature>
<dbReference type="InterPro" id="IPR014729">
    <property type="entry name" value="Rossmann-like_a/b/a_fold"/>
</dbReference>
<keyword evidence="3 11" id="KW-0808">Transferase</keyword>
<evidence type="ECO:0000256" key="9">
    <source>
        <dbReference type="ARBA" id="ARBA00051542"/>
    </source>
</evidence>
<evidence type="ECO:0000313" key="15">
    <source>
        <dbReference type="Proteomes" id="UP000824124"/>
    </source>
</evidence>
<dbReference type="CDD" id="cd01998">
    <property type="entry name" value="MnmA_TRMU-like"/>
    <property type="match status" value="1"/>
</dbReference>
<evidence type="ECO:0000259" key="13">
    <source>
        <dbReference type="Pfam" id="PF20259"/>
    </source>
</evidence>
<dbReference type="HAMAP" id="MF_00144">
    <property type="entry name" value="tRNA_thiouridyl_MnmA"/>
    <property type="match status" value="1"/>
</dbReference>
<evidence type="ECO:0000256" key="10">
    <source>
        <dbReference type="ARBA" id="ARBA00056575"/>
    </source>
</evidence>
<dbReference type="FunFam" id="3.40.50.620:FF:000115">
    <property type="entry name" value="tRNA-specific 2-thiouridylase MnmA"/>
    <property type="match status" value="1"/>
</dbReference>
<sequence length="356" mass="39522">MSNKALIAMSGGVDSSVAAYLIKQAGYVCSGATMRLYTNETIGRKAQSCCSLDDVTDARQVAARLDIPFYVFNLTDCFKQEVIEPFVAAYLAGETPNPCIECNRRLKFDRFFLKARTLKYDYMATGHYARITYDQGCGRYLLHRAVDESKDQSYVLYVLTQDQLAHTLFPLGDLSKHEVRKIAEAQGFVNAHKAESQDICFIPDRHYAEYIEQFTGQSAPPGDFVDSAGHVIGRHQGLIRYTIGQRRGLRLAMGTPVYVTRLNAADNTVTVGPAEELDSRRVTLHKINLIAADNITKPLRFTAKIRYNQNAQAALVHQTGPDELVIEFDRPQRAAARGQSAVIYDGDVVIGGGVII</sequence>
<dbReference type="FunFam" id="2.30.30.280:FF:000001">
    <property type="entry name" value="tRNA-specific 2-thiouridylase MnmA"/>
    <property type="match status" value="1"/>
</dbReference>
<proteinExistence type="inferred from homology"/>
<evidence type="ECO:0000256" key="11">
    <source>
        <dbReference type="HAMAP-Rule" id="MF_00144"/>
    </source>
</evidence>
<comment type="caution">
    <text evidence="14">The sequence shown here is derived from an EMBL/GenBank/DDBJ whole genome shotgun (WGS) entry which is preliminary data.</text>
</comment>
<evidence type="ECO:0000256" key="3">
    <source>
        <dbReference type="ARBA" id="ARBA00022679"/>
    </source>
</evidence>
<evidence type="ECO:0000256" key="2">
    <source>
        <dbReference type="ARBA" id="ARBA00022555"/>
    </source>
</evidence>
<keyword evidence="6 11" id="KW-0067">ATP-binding</keyword>
<comment type="catalytic activity">
    <reaction evidence="9 11">
        <text>S-sulfanyl-L-cysteinyl-[protein] + uridine(34) in tRNA + AH2 + ATP = 2-thiouridine(34) in tRNA + L-cysteinyl-[protein] + A + AMP + diphosphate + H(+)</text>
        <dbReference type="Rhea" id="RHEA:47032"/>
        <dbReference type="Rhea" id="RHEA-COMP:10131"/>
        <dbReference type="Rhea" id="RHEA-COMP:11726"/>
        <dbReference type="Rhea" id="RHEA-COMP:11727"/>
        <dbReference type="Rhea" id="RHEA-COMP:11728"/>
        <dbReference type="ChEBI" id="CHEBI:13193"/>
        <dbReference type="ChEBI" id="CHEBI:15378"/>
        <dbReference type="ChEBI" id="CHEBI:17499"/>
        <dbReference type="ChEBI" id="CHEBI:29950"/>
        <dbReference type="ChEBI" id="CHEBI:30616"/>
        <dbReference type="ChEBI" id="CHEBI:33019"/>
        <dbReference type="ChEBI" id="CHEBI:61963"/>
        <dbReference type="ChEBI" id="CHEBI:65315"/>
        <dbReference type="ChEBI" id="CHEBI:87170"/>
        <dbReference type="ChEBI" id="CHEBI:456215"/>
        <dbReference type="EC" id="2.8.1.13"/>
    </reaction>
</comment>
<dbReference type="PANTHER" id="PTHR11933">
    <property type="entry name" value="TRNA 5-METHYLAMINOMETHYL-2-THIOURIDYLATE -METHYLTRANSFERASE"/>
    <property type="match status" value="1"/>
</dbReference>
<dbReference type="InterPro" id="IPR046884">
    <property type="entry name" value="MnmA-like_central"/>
</dbReference>
<dbReference type="PANTHER" id="PTHR11933:SF5">
    <property type="entry name" value="MITOCHONDRIAL TRNA-SPECIFIC 2-THIOURIDYLASE 1"/>
    <property type="match status" value="1"/>
</dbReference>
<keyword evidence="7 11" id="KW-0694">RNA-binding</keyword>
<feature type="domain" description="tRNA-specific 2-thiouridylase MnmA-like C-terminal" evidence="12">
    <location>
        <begin position="280"/>
        <end position="355"/>
    </location>
</feature>
<dbReference type="InterPro" id="IPR023382">
    <property type="entry name" value="MnmA-like_central_sf"/>
</dbReference>
<organism evidence="14 15">
    <name type="scientific">Candidatus Avidehalobacter gallistercoris</name>
    <dbReference type="NCBI Taxonomy" id="2840694"/>
    <lineage>
        <taxon>Bacteria</taxon>
        <taxon>Bacillati</taxon>
        <taxon>Bacillota</taxon>
        <taxon>Clostridia</taxon>
        <taxon>Eubacteriales</taxon>
        <taxon>Peptococcaceae</taxon>
        <taxon>Peptococcaceae incertae sedis</taxon>
        <taxon>Candidatus Avidehalobacter</taxon>
    </lineage>
</organism>
<gene>
    <name evidence="11 14" type="primary">mnmA</name>
    <name evidence="14" type="ORF">IAB00_04305</name>
</gene>
<keyword evidence="1 11" id="KW-0963">Cytoplasm</keyword>
<feature type="binding site" evidence="11">
    <location>
        <position position="126"/>
    </location>
    <ligand>
        <name>ATP</name>
        <dbReference type="ChEBI" id="CHEBI:30616"/>
    </ligand>
</feature>
<dbReference type="GO" id="GO:0002143">
    <property type="term" value="P:tRNA wobble position uridine thiolation"/>
    <property type="evidence" value="ECO:0007669"/>
    <property type="project" value="TreeGrafter"/>
</dbReference>
<evidence type="ECO:0000256" key="5">
    <source>
        <dbReference type="ARBA" id="ARBA00022741"/>
    </source>
</evidence>
<dbReference type="Proteomes" id="UP000824124">
    <property type="component" value="Unassembled WGS sequence"/>
</dbReference>